<accession>A0A915JHC9</accession>
<keyword evidence="1" id="KW-0472">Membrane</keyword>
<feature type="transmembrane region" description="Helical" evidence="1">
    <location>
        <begin position="46"/>
        <end position="68"/>
    </location>
</feature>
<dbReference type="Proteomes" id="UP000887565">
    <property type="component" value="Unplaced"/>
</dbReference>
<keyword evidence="1" id="KW-0812">Transmembrane</keyword>
<evidence type="ECO:0000313" key="3">
    <source>
        <dbReference type="WBParaSite" id="nRc.2.0.1.t25523-RA"/>
    </source>
</evidence>
<sequence>MRRVDGVAACGDDKRRDSVTELWPLPSWLFGGAPISRGTFGFGGRLSLGIFLAVLLLLLFADILPWLLKLMTSIN</sequence>
<evidence type="ECO:0000256" key="1">
    <source>
        <dbReference type="SAM" id="Phobius"/>
    </source>
</evidence>
<name>A0A915JHC9_ROMCU</name>
<dbReference type="WBParaSite" id="nRc.2.0.1.t25523-RA">
    <property type="protein sequence ID" value="nRc.2.0.1.t25523-RA"/>
    <property type="gene ID" value="nRc.2.0.1.g25523"/>
</dbReference>
<proteinExistence type="predicted"/>
<keyword evidence="1" id="KW-1133">Transmembrane helix</keyword>
<reference evidence="3" key="1">
    <citation type="submission" date="2022-11" db="UniProtKB">
        <authorList>
            <consortium name="WormBaseParasite"/>
        </authorList>
    </citation>
    <scope>IDENTIFICATION</scope>
</reference>
<keyword evidence="2" id="KW-1185">Reference proteome</keyword>
<dbReference type="AlphaFoldDB" id="A0A915JHC9"/>
<organism evidence="2 3">
    <name type="scientific">Romanomermis culicivorax</name>
    <name type="common">Nematode worm</name>
    <dbReference type="NCBI Taxonomy" id="13658"/>
    <lineage>
        <taxon>Eukaryota</taxon>
        <taxon>Metazoa</taxon>
        <taxon>Ecdysozoa</taxon>
        <taxon>Nematoda</taxon>
        <taxon>Enoplea</taxon>
        <taxon>Dorylaimia</taxon>
        <taxon>Mermithida</taxon>
        <taxon>Mermithoidea</taxon>
        <taxon>Mermithidae</taxon>
        <taxon>Romanomermis</taxon>
    </lineage>
</organism>
<protein>
    <submittedName>
        <fullName evidence="3">Uncharacterized protein</fullName>
    </submittedName>
</protein>
<evidence type="ECO:0000313" key="2">
    <source>
        <dbReference type="Proteomes" id="UP000887565"/>
    </source>
</evidence>